<sequence length="53" mass="5808">MLKFIVHSSANQVPCSPCCLFKFNMSSNYLALSLLQCSSSSQNSLHQTHLSSS</sequence>
<evidence type="ECO:0000313" key="2">
    <source>
        <dbReference type="Proteomes" id="UP000829196"/>
    </source>
</evidence>
<organism evidence="1 2">
    <name type="scientific">Dendrobium nobile</name>
    <name type="common">Orchid</name>
    <dbReference type="NCBI Taxonomy" id="94219"/>
    <lineage>
        <taxon>Eukaryota</taxon>
        <taxon>Viridiplantae</taxon>
        <taxon>Streptophyta</taxon>
        <taxon>Embryophyta</taxon>
        <taxon>Tracheophyta</taxon>
        <taxon>Spermatophyta</taxon>
        <taxon>Magnoliopsida</taxon>
        <taxon>Liliopsida</taxon>
        <taxon>Asparagales</taxon>
        <taxon>Orchidaceae</taxon>
        <taxon>Epidendroideae</taxon>
        <taxon>Malaxideae</taxon>
        <taxon>Dendrobiinae</taxon>
        <taxon>Dendrobium</taxon>
    </lineage>
</organism>
<accession>A0A8T3BPK5</accession>
<name>A0A8T3BPK5_DENNO</name>
<proteinExistence type="predicted"/>
<reference evidence="1" key="1">
    <citation type="journal article" date="2022" name="Front. Genet.">
        <title>Chromosome-Scale Assembly of the Dendrobium nobile Genome Provides Insights Into the Molecular Mechanism of the Biosynthesis of the Medicinal Active Ingredient of Dendrobium.</title>
        <authorList>
            <person name="Xu Q."/>
            <person name="Niu S.-C."/>
            <person name="Li K.-L."/>
            <person name="Zheng P.-J."/>
            <person name="Zhang X.-J."/>
            <person name="Jia Y."/>
            <person name="Liu Y."/>
            <person name="Niu Y.-X."/>
            <person name="Yu L.-H."/>
            <person name="Chen D.-F."/>
            <person name="Zhang G.-Q."/>
        </authorList>
    </citation>
    <scope>NUCLEOTIDE SEQUENCE</scope>
    <source>
        <tissue evidence="1">Leaf</tissue>
    </source>
</reference>
<dbReference type="EMBL" id="JAGYWB010000006">
    <property type="protein sequence ID" value="KAI0518988.1"/>
    <property type="molecule type" value="Genomic_DNA"/>
</dbReference>
<dbReference type="Proteomes" id="UP000829196">
    <property type="component" value="Unassembled WGS sequence"/>
</dbReference>
<protein>
    <submittedName>
        <fullName evidence="1">Uncharacterized protein</fullName>
    </submittedName>
</protein>
<comment type="caution">
    <text evidence="1">The sequence shown here is derived from an EMBL/GenBank/DDBJ whole genome shotgun (WGS) entry which is preliminary data.</text>
</comment>
<gene>
    <name evidence="1" type="ORF">KFK09_006427</name>
</gene>
<evidence type="ECO:0000313" key="1">
    <source>
        <dbReference type="EMBL" id="KAI0518988.1"/>
    </source>
</evidence>
<keyword evidence="2" id="KW-1185">Reference proteome</keyword>
<dbReference type="AlphaFoldDB" id="A0A8T3BPK5"/>